<name>A0A350P9A2_9ALTE</name>
<evidence type="ECO:0000256" key="2">
    <source>
        <dbReference type="RuleBase" id="RU000363"/>
    </source>
</evidence>
<dbReference type="InterPro" id="IPR050259">
    <property type="entry name" value="SDR"/>
</dbReference>
<dbReference type="PRINTS" id="PR00081">
    <property type="entry name" value="GDHRDH"/>
</dbReference>
<protein>
    <submittedName>
        <fullName evidence="4">Short-chain dehydrogenase</fullName>
    </submittedName>
</protein>
<evidence type="ECO:0000313" key="5">
    <source>
        <dbReference type="Proteomes" id="UP000263517"/>
    </source>
</evidence>
<gene>
    <name evidence="4" type="ORF">DCW74_19305</name>
</gene>
<dbReference type="SUPFAM" id="SSF51735">
    <property type="entry name" value="NAD(P)-binding Rossmann-fold domains"/>
    <property type="match status" value="1"/>
</dbReference>
<dbReference type="Gene3D" id="3.40.50.720">
    <property type="entry name" value="NAD(P)-binding Rossmann-like Domain"/>
    <property type="match status" value="1"/>
</dbReference>
<dbReference type="Pfam" id="PF00106">
    <property type="entry name" value="adh_short"/>
    <property type="match status" value="1"/>
</dbReference>
<dbReference type="PRINTS" id="PR00080">
    <property type="entry name" value="SDRFAMILY"/>
</dbReference>
<dbReference type="InterPro" id="IPR002347">
    <property type="entry name" value="SDR_fam"/>
</dbReference>
<comment type="similarity">
    <text evidence="1 2">Belongs to the short-chain dehydrogenases/reductases (SDR) family.</text>
</comment>
<dbReference type="InterPro" id="IPR057326">
    <property type="entry name" value="KR_dom"/>
</dbReference>
<sequence length="260" mass="27383">MLQSLNFSGRTALIMGASQGIGLATAKALAAYGATVVLTARSHQKIESEADLLRSGGLSALAVPCDVSDYLSVTEAIEYAVEKTGRIDILVNNAGVIEPLAPLIESDPDTWARAADINYKGVYHGIRAAAPIMLEQGSGIIINMSSGAANSALIGWSHYCSAKAAAKKLTEVAHKEIGERNIRVVGLSPGTVATAMMEKIRDSKINTVSNLDWSVHIPPEWVGEAVAFLCGDEGAEYAGTDFSLKTSEGRKRVGLPILSD</sequence>
<dbReference type="SMART" id="SM00822">
    <property type="entry name" value="PKS_KR"/>
    <property type="match status" value="1"/>
</dbReference>
<dbReference type="FunFam" id="3.40.50.720:FF:000084">
    <property type="entry name" value="Short-chain dehydrogenase reductase"/>
    <property type="match status" value="1"/>
</dbReference>
<accession>A0A350P9A2</accession>
<evidence type="ECO:0000256" key="1">
    <source>
        <dbReference type="ARBA" id="ARBA00006484"/>
    </source>
</evidence>
<dbReference type="EMBL" id="DNAN01000675">
    <property type="protein sequence ID" value="HAW77869.1"/>
    <property type="molecule type" value="Genomic_DNA"/>
</dbReference>
<dbReference type="Proteomes" id="UP000263517">
    <property type="component" value="Unassembled WGS sequence"/>
</dbReference>
<dbReference type="InterPro" id="IPR036291">
    <property type="entry name" value="NAD(P)-bd_dom_sf"/>
</dbReference>
<dbReference type="RefSeq" id="WP_272965374.1">
    <property type="nucleotide sequence ID" value="NZ_CALBIY010000007.1"/>
</dbReference>
<proteinExistence type="inferred from homology"/>
<dbReference type="PANTHER" id="PTHR42879:SF2">
    <property type="entry name" value="3-OXOACYL-[ACYL-CARRIER-PROTEIN] REDUCTASE FABG"/>
    <property type="match status" value="1"/>
</dbReference>
<evidence type="ECO:0000313" key="4">
    <source>
        <dbReference type="EMBL" id="HAW77869.1"/>
    </source>
</evidence>
<dbReference type="AlphaFoldDB" id="A0A350P9A2"/>
<comment type="caution">
    <text evidence="4">The sequence shown here is derived from an EMBL/GenBank/DDBJ whole genome shotgun (WGS) entry which is preliminary data.</text>
</comment>
<organism evidence="4 5">
    <name type="scientific">Alteromonas australica</name>
    <dbReference type="NCBI Taxonomy" id="589873"/>
    <lineage>
        <taxon>Bacteria</taxon>
        <taxon>Pseudomonadati</taxon>
        <taxon>Pseudomonadota</taxon>
        <taxon>Gammaproteobacteria</taxon>
        <taxon>Alteromonadales</taxon>
        <taxon>Alteromonadaceae</taxon>
        <taxon>Alteromonas/Salinimonas group</taxon>
        <taxon>Alteromonas</taxon>
    </lineage>
</organism>
<reference evidence="4 5" key="1">
    <citation type="journal article" date="2018" name="Nat. Biotechnol.">
        <title>A standardized bacterial taxonomy based on genome phylogeny substantially revises the tree of life.</title>
        <authorList>
            <person name="Parks D.H."/>
            <person name="Chuvochina M."/>
            <person name="Waite D.W."/>
            <person name="Rinke C."/>
            <person name="Skarshewski A."/>
            <person name="Chaumeil P.A."/>
            <person name="Hugenholtz P."/>
        </authorList>
    </citation>
    <scope>NUCLEOTIDE SEQUENCE [LARGE SCALE GENOMIC DNA]</scope>
    <source>
        <strain evidence="4">UBA11978</strain>
    </source>
</reference>
<evidence type="ECO:0000259" key="3">
    <source>
        <dbReference type="SMART" id="SM00822"/>
    </source>
</evidence>
<dbReference type="CDD" id="cd05233">
    <property type="entry name" value="SDR_c"/>
    <property type="match status" value="1"/>
</dbReference>
<feature type="domain" description="Ketoreductase" evidence="3">
    <location>
        <begin position="10"/>
        <end position="190"/>
    </location>
</feature>
<dbReference type="PANTHER" id="PTHR42879">
    <property type="entry name" value="3-OXOACYL-(ACYL-CARRIER-PROTEIN) REDUCTASE"/>
    <property type="match status" value="1"/>
</dbReference>